<dbReference type="Gene3D" id="1.10.260.40">
    <property type="entry name" value="lambda repressor-like DNA-binding domains"/>
    <property type="match status" value="1"/>
</dbReference>
<dbReference type="PANTHER" id="PTHR30146">
    <property type="entry name" value="LACI-RELATED TRANSCRIPTIONAL REPRESSOR"/>
    <property type="match status" value="1"/>
</dbReference>
<evidence type="ECO:0000256" key="2">
    <source>
        <dbReference type="ARBA" id="ARBA00023015"/>
    </source>
</evidence>
<dbReference type="Gene3D" id="3.40.50.2300">
    <property type="match status" value="2"/>
</dbReference>
<keyword evidence="4" id="KW-0804">Transcription</keyword>
<comment type="caution">
    <text evidence="6">The sequence shown here is derived from an EMBL/GenBank/DDBJ whole genome shotgun (WGS) entry which is preliminary data.</text>
</comment>
<dbReference type="PROSITE" id="PS50932">
    <property type="entry name" value="HTH_LACI_2"/>
    <property type="match status" value="1"/>
</dbReference>
<dbReference type="SUPFAM" id="SSF47413">
    <property type="entry name" value="lambda repressor-like DNA-binding domains"/>
    <property type="match status" value="1"/>
</dbReference>
<name>A0AAJ1EUJ1_MEDGN</name>
<dbReference type="AlphaFoldDB" id="A0AAJ1EUJ1"/>
<dbReference type="InterPro" id="IPR028082">
    <property type="entry name" value="Peripla_BP_I"/>
</dbReference>
<dbReference type="GO" id="GO:0003700">
    <property type="term" value="F:DNA-binding transcription factor activity"/>
    <property type="evidence" value="ECO:0007669"/>
    <property type="project" value="TreeGrafter"/>
</dbReference>
<dbReference type="PANTHER" id="PTHR30146:SF148">
    <property type="entry name" value="HTH-TYPE TRANSCRIPTIONAL REPRESSOR PURR-RELATED"/>
    <property type="match status" value="1"/>
</dbReference>
<dbReference type="InterPro" id="IPR000843">
    <property type="entry name" value="HTH_LacI"/>
</dbReference>
<dbReference type="EMBL" id="JAJBOM010000010">
    <property type="protein sequence ID" value="MCB5619281.1"/>
    <property type="molecule type" value="Genomic_DNA"/>
</dbReference>
<gene>
    <name evidence="6" type="ORF">LIQ08_08970</name>
</gene>
<dbReference type="RefSeq" id="WP_147344960.1">
    <property type="nucleotide sequence ID" value="NZ_BAABSA010000023.1"/>
</dbReference>
<keyword evidence="1" id="KW-0678">Repressor</keyword>
<dbReference type="SUPFAM" id="SSF53822">
    <property type="entry name" value="Periplasmic binding protein-like I"/>
    <property type="match status" value="1"/>
</dbReference>
<evidence type="ECO:0000256" key="1">
    <source>
        <dbReference type="ARBA" id="ARBA00022491"/>
    </source>
</evidence>
<protein>
    <submittedName>
        <fullName evidence="6">LacI family DNA-binding transcriptional regulator</fullName>
    </submittedName>
</protein>
<dbReference type="Pfam" id="PF13377">
    <property type="entry name" value="Peripla_BP_3"/>
    <property type="match status" value="1"/>
</dbReference>
<dbReference type="InterPro" id="IPR010982">
    <property type="entry name" value="Lambda_DNA-bd_dom_sf"/>
</dbReference>
<evidence type="ECO:0000256" key="4">
    <source>
        <dbReference type="ARBA" id="ARBA00023163"/>
    </source>
</evidence>
<dbReference type="GO" id="GO:0000976">
    <property type="term" value="F:transcription cis-regulatory region binding"/>
    <property type="evidence" value="ECO:0007669"/>
    <property type="project" value="TreeGrafter"/>
</dbReference>
<proteinExistence type="predicted"/>
<dbReference type="SMART" id="SM00354">
    <property type="entry name" value="HTH_LACI"/>
    <property type="match status" value="1"/>
</dbReference>
<evidence type="ECO:0000313" key="6">
    <source>
        <dbReference type="EMBL" id="MCB5619281.1"/>
    </source>
</evidence>
<feature type="domain" description="HTH lacI-type" evidence="5">
    <location>
        <begin position="18"/>
        <end position="62"/>
    </location>
</feature>
<evidence type="ECO:0000313" key="7">
    <source>
        <dbReference type="Proteomes" id="UP001297370"/>
    </source>
</evidence>
<dbReference type="CDD" id="cd01392">
    <property type="entry name" value="HTH_LacI"/>
    <property type="match status" value="1"/>
</dbReference>
<evidence type="ECO:0000256" key="3">
    <source>
        <dbReference type="ARBA" id="ARBA00023125"/>
    </source>
</evidence>
<keyword evidence="2" id="KW-0805">Transcription regulation</keyword>
<dbReference type="Proteomes" id="UP001297370">
    <property type="component" value="Unassembled WGS sequence"/>
</dbReference>
<reference evidence="6" key="1">
    <citation type="submission" date="2021-10" db="EMBL/GenBank/DDBJ databases">
        <title>Collection of gut derived symbiotic bacterial strains cultured from healthy donors.</title>
        <authorList>
            <person name="Lin H."/>
            <person name="Littmann E."/>
            <person name="Claire K."/>
            <person name="Pamer E."/>
        </authorList>
    </citation>
    <scope>NUCLEOTIDE SEQUENCE</scope>
    <source>
        <strain evidence="6">MSK.23.18</strain>
    </source>
</reference>
<dbReference type="InterPro" id="IPR046335">
    <property type="entry name" value="LacI/GalR-like_sensor"/>
</dbReference>
<keyword evidence="3 6" id="KW-0238">DNA-binding</keyword>
<evidence type="ECO:0000259" key="5">
    <source>
        <dbReference type="PROSITE" id="PS50932"/>
    </source>
</evidence>
<organism evidence="6 7">
    <name type="scientific">Mediterraneibacter gnavus</name>
    <name type="common">Ruminococcus gnavus</name>
    <dbReference type="NCBI Taxonomy" id="33038"/>
    <lineage>
        <taxon>Bacteria</taxon>
        <taxon>Bacillati</taxon>
        <taxon>Bacillota</taxon>
        <taxon>Clostridia</taxon>
        <taxon>Lachnospirales</taxon>
        <taxon>Lachnospiraceae</taxon>
        <taxon>Mediterraneibacter</taxon>
    </lineage>
</organism>
<accession>A0AAJ1EUJ1</accession>
<sequence length="352" mass="40258">MLKRMLIERGAMGQKKEVKLEDIADSLGVSIVTVSNALKGKKGVSEGLRNRIKEAAQRMGYKTPVYEEKEKARSHIIGVLVAERYVKEFPSFYMEIYRRVAQETAKRGHVTVLEVVTCEKENLSADAMVFLEQSMDGLIVIGELYQGYMKMLRKVSRIPIVCVDYYDVYDDMDYIITDGFGGMEQMTRLLLKEGYRDLIFVGSPNATKNITDRYFGYCKAMQRAGMEEEQFRFIADRECGKGNYRLEFELPEKLPQGFVCNCDKTAVLLIERLKERGVRVPEDVSIVSFDNYYPQIQDGIKLCTYENDEKVIARISVSTLLKRIEGKSRPEGVRIVEGRVVPGNTVRFRGDC</sequence>
<dbReference type="Pfam" id="PF00356">
    <property type="entry name" value="LacI"/>
    <property type="match status" value="1"/>
</dbReference>